<dbReference type="EMBL" id="JAULSX010000003">
    <property type="protein sequence ID" value="KAK3494504.1"/>
    <property type="molecule type" value="Genomic_DNA"/>
</dbReference>
<gene>
    <name evidence="1" type="ORF">B0T23DRAFT_110066</name>
</gene>
<dbReference type="RefSeq" id="XP_062693933.1">
    <property type="nucleotide sequence ID" value="XM_062831846.1"/>
</dbReference>
<dbReference type="AlphaFoldDB" id="A0AAJ0MSF6"/>
<organism evidence="1 2">
    <name type="scientific">Neurospora hispaniola</name>
    <dbReference type="NCBI Taxonomy" id="588809"/>
    <lineage>
        <taxon>Eukaryota</taxon>
        <taxon>Fungi</taxon>
        <taxon>Dikarya</taxon>
        <taxon>Ascomycota</taxon>
        <taxon>Pezizomycotina</taxon>
        <taxon>Sordariomycetes</taxon>
        <taxon>Sordariomycetidae</taxon>
        <taxon>Sordariales</taxon>
        <taxon>Sordariaceae</taxon>
        <taxon>Neurospora</taxon>
    </lineage>
</organism>
<dbReference type="GeneID" id="87869468"/>
<evidence type="ECO:0000313" key="1">
    <source>
        <dbReference type="EMBL" id="KAK3494504.1"/>
    </source>
</evidence>
<dbReference type="Proteomes" id="UP001285908">
    <property type="component" value="Unassembled WGS sequence"/>
</dbReference>
<reference evidence="1 2" key="1">
    <citation type="journal article" date="2023" name="Mol. Phylogenet. Evol.">
        <title>Genome-scale phylogeny and comparative genomics of the fungal order Sordariales.</title>
        <authorList>
            <person name="Hensen N."/>
            <person name="Bonometti L."/>
            <person name="Westerberg I."/>
            <person name="Brannstrom I.O."/>
            <person name="Guillou S."/>
            <person name="Cros-Aarteil S."/>
            <person name="Calhoun S."/>
            <person name="Haridas S."/>
            <person name="Kuo A."/>
            <person name="Mondo S."/>
            <person name="Pangilinan J."/>
            <person name="Riley R."/>
            <person name="LaButti K."/>
            <person name="Andreopoulos B."/>
            <person name="Lipzen A."/>
            <person name="Chen C."/>
            <person name="Yan M."/>
            <person name="Daum C."/>
            <person name="Ng V."/>
            <person name="Clum A."/>
            <person name="Steindorff A."/>
            <person name="Ohm R.A."/>
            <person name="Martin F."/>
            <person name="Silar P."/>
            <person name="Natvig D.O."/>
            <person name="Lalanne C."/>
            <person name="Gautier V."/>
            <person name="Ament-Velasquez S.L."/>
            <person name="Kruys A."/>
            <person name="Hutchinson M.I."/>
            <person name="Powell A.J."/>
            <person name="Barry K."/>
            <person name="Miller A.N."/>
            <person name="Grigoriev I.V."/>
            <person name="Debuchy R."/>
            <person name="Gladieux P."/>
            <person name="Hiltunen Thoren M."/>
            <person name="Johannesson H."/>
        </authorList>
    </citation>
    <scope>NUCLEOTIDE SEQUENCE [LARGE SCALE GENOMIC DNA]</scope>
    <source>
        <strain evidence="1 2">FGSC 10403</strain>
    </source>
</reference>
<evidence type="ECO:0000313" key="2">
    <source>
        <dbReference type="Proteomes" id="UP001285908"/>
    </source>
</evidence>
<name>A0AAJ0MSF6_9PEZI</name>
<keyword evidence="2" id="KW-1185">Reference proteome</keyword>
<sequence>MYFSSFRNAPYTASWLGEKLNLRKEGTQEGESFRFQSSTPAYLEVPTQSGISEVRVALTDTGRGSAGISFVIQKGLSGKTANAEKFARHFLQYLKAFPSFHTHTNPYSTRHKLNLLQDRRVDGVEIFSSWPQTEDAERMGQPGTKFATSFSIRPICVFCRTITSFGGYSQFAPNNEVRLALEDPRSTSKRLEYQPAMRLIPCKFYLAREQTVIQLSHVSQGNIDKSPD</sequence>
<proteinExistence type="predicted"/>
<comment type="caution">
    <text evidence="1">The sequence shown here is derived from an EMBL/GenBank/DDBJ whole genome shotgun (WGS) entry which is preliminary data.</text>
</comment>
<accession>A0AAJ0MSF6</accession>
<protein>
    <submittedName>
        <fullName evidence="1">Uncharacterized protein</fullName>
    </submittedName>
</protein>